<name>A0ABV8KDM3_9BACL</name>
<accession>A0ABV8KDM3</accession>
<keyword evidence="3" id="KW-1185">Reference proteome</keyword>
<evidence type="ECO:0000313" key="3">
    <source>
        <dbReference type="Proteomes" id="UP001595715"/>
    </source>
</evidence>
<feature type="domain" description="N-acetyltransferase" evidence="1">
    <location>
        <begin position="129"/>
        <end position="263"/>
    </location>
</feature>
<proteinExistence type="predicted"/>
<reference evidence="3" key="1">
    <citation type="journal article" date="2019" name="Int. J. Syst. Evol. Microbiol.">
        <title>The Global Catalogue of Microorganisms (GCM) 10K type strain sequencing project: providing services to taxonomists for standard genome sequencing and annotation.</title>
        <authorList>
            <consortium name="The Broad Institute Genomics Platform"/>
            <consortium name="The Broad Institute Genome Sequencing Center for Infectious Disease"/>
            <person name="Wu L."/>
            <person name="Ma J."/>
        </authorList>
    </citation>
    <scope>NUCLEOTIDE SEQUENCE [LARGE SCALE GENOMIC DNA]</scope>
    <source>
        <strain evidence="3">IBRC-M 10987</strain>
    </source>
</reference>
<comment type="caution">
    <text evidence="2">The sequence shown here is derived from an EMBL/GenBank/DDBJ whole genome shotgun (WGS) entry which is preliminary data.</text>
</comment>
<sequence length="263" mass="29731">MNIYKPRDILARIETLELELTKLNAARSLSAVPRRLEIRHAGDCKLLMDHADTASPYYNRIKGFGTQHIAELDKLLAEYGKASPSFELTPEGMAESVARSLGERGYWPVQQLVYMYMETLDDAGGHSEFEIERVTEETAEAFVGWIRDSHGDMVITQEMMARSKPFFHRPDFANYMLRIDGAPAAMGSMFIYGRSGYLANDYTFETYRGRGCQTSLIRRRLSDARALGLDFVATDVEFGTASHGNMLKAGFKTAYLNTFWMKG</sequence>
<dbReference type="InterPro" id="IPR016181">
    <property type="entry name" value="Acyl_CoA_acyltransferase"/>
</dbReference>
<dbReference type="CDD" id="cd04301">
    <property type="entry name" value="NAT_SF"/>
    <property type="match status" value="1"/>
</dbReference>
<dbReference type="Proteomes" id="UP001595715">
    <property type="component" value="Unassembled WGS sequence"/>
</dbReference>
<dbReference type="PROSITE" id="PS51186">
    <property type="entry name" value="GNAT"/>
    <property type="match status" value="1"/>
</dbReference>
<organism evidence="2 3">
    <name type="scientific">Paenibacillus xanthanilyticus</name>
    <dbReference type="NCBI Taxonomy" id="1783531"/>
    <lineage>
        <taxon>Bacteria</taxon>
        <taxon>Bacillati</taxon>
        <taxon>Bacillota</taxon>
        <taxon>Bacilli</taxon>
        <taxon>Bacillales</taxon>
        <taxon>Paenibacillaceae</taxon>
        <taxon>Paenibacillus</taxon>
    </lineage>
</organism>
<gene>
    <name evidence="2" type="ORF">ACFOZ8_31415</name>
</gene>
<dbReference type="InterPro" id="IPR000182">
    <property type="entry name" value="GNAT_dom"/>
</dbReference>
<dbReference type="Gene3D" id="3.40.630.30">
    <property type="match status" value="1"/>
</dbReference>
<dbReference type="SUPFAM" id="SSF55729">
    <property type="entry name" value="Acyl-CoA N-acyltransferases (Nat)"/>
    <property type="match status" value="1"/>
</dbReference>
<dbReference type="EMBL" id="JBHSAM010000036">
    <property type="protein sequence ID" value="MFC4104138.1"/>
    <property type="molecule type" value="Genomic_DNA"/>
</dbReference>
<evidence type="ECO:0000259" key="1">
    <source>
        <dbReference type="PROSITE" id="PS51186"/>
    </source>
</evidence>
<evidence type="ECO:0000313" key="2">
    <source>
        <dbReference type="EMBL" id="MFC4104138.1"/>
    </source>
</evidence>
<protein>
    <recommendedName>
        <fullName evidence="1">N-acetyltransferase domain-containing protein</fullName>
    </recommendedName>
</protein>
<dbReference type="RefSeq" id="WP_377722677.1">
    <property type="nucleotide sequence ID" value="NZ_JBHSAM010000036.1"/>
</dbReference>